<name>A0AA41X1X5_9BACI</name>
<reference evidence="1" key="1">
    <citation type="submission" date="2022-07" db="EMBL/GenBank/DDBJ databases">
        <authorList>
            <person name="Li W.-J."/>
            <person name="Deng Q.-Q."/>
        </authorList>
    </citation>
    <scope>NUCLEOTIDE SEQUENCE</scope>
    <source>
        <strain evidence="1">SYSU M60031</strain>
    </source>
</reference>
<proteinExistence type="predicted"/>
<evidence type="ECO:0000313" key="2">
    <source>
        <dbReference type="Proteomes" id="UP001156102"/>
    </source>
</evidence>
<dbReference type="Pfam" id="PF15980">
    <property type="entry name" value="ComGF"/>
    <property type="match status" value="1"/>
</dbReference>
<evidence type="ECO:0000313" key="1">
    <source>
        <dbReference type="EMBL" id="MCP8967097.1"/>
    </source>
</evidence>
<keyword evidence="2" id="KW-1185">Reference proteome</keyword>
<sequence>MLVSVSVLAVLCLAVPPLYVLMPSAKPGTLHEREWTLFLAQLQMDFRESYAVEIRENRIQLWQEGIGTVEYFCGGEQMVRTVNRRGNEVVLETAARVSYRASPTRLWIQMEDHAGTAHKGLVVRFWELDRIG</sequence>
<dbReference type="Proteomes" id="UP001156102">
    <property type="component" value="Unassembled WGS sequence"/>
</dbReference>
<organism evidence="1 2">
    <name type="scientific">Ectobacillus ponti</name>
    <dbReference type="NCBI Taxonomy" id="2961894"/>
    <lineage>
        <taxon>Bacteria</taxon>
        <taxon>Bacillati</taxon>
        <taxon>Bacillota</taxon>
        <taxon>Bacilli</taxon>
        <taxon>Bacillales</taxon>
        <taxon>Bacillaceae</taxon>
        <taxon>Ectobacillus</taxon>
    </lineage>
</organism>
<accession>A0AA41X1X5</accession>
<gene>
    <name evidence="1" type="ORF">NK662_00915</name>
</gene>
<dbReference type="EMBL" id="JANCLT010000001">
    <property type="protein sequence ID" value="MCP8967097.1"/>
    <property type="molecule type" value="Genomic_DNA"/>
</dbReference>
<comment type="caution">
    <text evidence="1">The sequence shown here is derived from an EMBL/GenBank/DDBJ whole genome shotgun (WGS) entry which is preliminary data.</text>
</comment>
<dbReference type="InterPro" id="IPR016977">
    <property type="entry name" value="ComGF"/>
</dbReference>
<dbReference type="AlphaFoldDB" id="A0AA41X1X5"/>
<protein>
    <submittedName>
        <fullName evidence="1">ComGF family competence protein</fullName>
    </submittedName>
</protein>